<accession>A0ACD3RC13</accession>
<keyword evidence="2" id="KW-1185">Reference proteome</keyword>
<sequence>MDYKQQTMDYKQHTQQNISVFPGTGNDHCRLKYVNFEVAENTISHETQGLSKDILVVRRGKPFKITLMFTSDLWDPSTERLVLEAICQKRCQSNFLTSVPIPVDGQPISTMDDMHLQSGAIHICSPVLSAVDFQARGVHQERLWACCTWAASLNISMRPWSFGQYEPGVLEACLQLLQVSPQHHSDKNSDYIRRVDPVYISKVICAMVNCNDDLGILKGKWQGTYKDGVKPTEWSGSADILHQWVSSKCRPVRYGQCWVFASVLCTVMRVLGVPSRVVTVFNAAHDGNGNLKIEEYYSTKGEKLSLSKDSIWNFHVWVECWMRRPDLGEEFDGWQVVDPTPQEKSAGIYSCGPCPVAAILQRDLGTPYDTGFVYASVDADIIRLIVRNGQVVGRMEDTKSVGQMICTKSVNSDKPENLTESYKREKIPMMRSFAYEPMPMMMSSACEPNAMRMRCKALEVKEEMSAGLEVSLSINGEPTVGEEIALCVTVTNYSSGSRVLMEHLSAQVKGYNSSPQESFWKTHKEVHIKPGQALMLQHTILPSQYESVLAGDDIVNVAVVIKDVRTKERVLAAQEFSISSPKITIEIEGGDSVHMKKDCTAQVFFINTFKKTLNGAVLTVEGSGLLQGKQEARLAVLQPGDKIEKKVSIMANSPGTKVLMATFSHSNSPSSRLQGLPESLCHD</sequence>
<comment type="caution">
    <text evidence="1">The sequence shown here is derived from an EMBL/GenBank/DDBJ whole genome shotgun (WGS) entry which is preliminary data.</text>
</comment>
<dbReference type="EMBL" id="CM011681">
    <property type="protein sequence ID" value="TMS16925.1"/>
    <property type="molecule type" value="Genomic_DNA"/>
</dbReference>
<reference evidence="1" key="1">
    <citation type="submission" date="2018-11" db="EMBL/GenBank/DDBJ databases">
        <title>The sequence and de novo assembly of Larimichthys crocea genome using PacBio and Hi-C technologies.</title>
        <authorList>
            <person name="Xu P."/>
            <person name="Chen B."/>
            <person name="Zhou Z."/>
            <person name="Ke Q."/>
            <person name="Wu Y."/>
            <person name="Bai H."/>
            <person name="Pu F."/>
        </authorList>
    </citation>
    <scope>NUCLEOTIDE SEQUENCE</scope>
    <source>
        <tissue evidence="1">Muscle</tissue>
    </source>
</reference>
<name>A0ACD3RC13_LARCR</name>
<organism evidence="1 2">
    <name type="scientific">Larimichthys crocea</name>
    <name type="common">Large yellow croaker</name>
    <name type="synonym">Pseudosciaena crocea</name>
    <dbReference type="NCBI Taxonomy" id="215358"/>
    <lineage>
        <taxon>Eukaryota</taxon>
        <taxon>Metazoa</taxon>
        <taxon>Chordata</taxon>
        <taxon>Craniata</taxon>
        <taxon>Vertebrata</taxon>
        <taxon>Euteleostomi</taxon>
        <taxon>Actinopterygii</taxon>
        <taxon>Neopterygii</taxon>
        <taxon>Teleostei</taxon>
        <taxon>Neoteleostei</taxon>
        <taxon>Acanthomorphata</taxon>
        <taxon>Eupercaria</taxon>
        <taxon>Sciaenidae</taxon>
        <taxon>Larimichthys</taxon>
    </lineage>
</organism>
<evidence type="ECO:0000313" key="2">
    <source>
        <dbReference type="Proteomes" id="UP000793456"/>
    </source>
</evidence>
<gene>
    <name evidence="1" type="ORF">E3U43_014218</name>
</gene>
<proteinExistence type="predicted"/>
<dbReference type="Proteomes" id="UP000793456">
    <property type="component" value="Chromosome VIII"/>
</dbReference>
<evidence type="ECO:0000313" key="1">
    <source>
        <dbReference type="EMBL" id="TMS16925.1"/>
    </source>
</evidence>
<protein>
    <submittedName>
        <fullName evidence="1">Uncharacterized protein</fullName>
    </submittedName>
</protein>